<dbReference type="CDD" id="cd03814">
    <property type="entry name" value="GT4-like"/>
    <property type="match status" value="1"/>
</dbReference>
<dbReference type="Pfam" id="PF13439">
    <property type="entry name" value="Glyco_transf_4"/>
    <property type="match status" value="1"/>
</dbReference>
<dbReference type="PANTHER" id="PTHR45947">
    <property type="entry name" value="SULFOQUINOVOSYL TRANSFERASE SQD2"/>
    <property type="match status" value="1"/>
</dbReference>
<dbReference type="InterPro" id="IPR028098">
    <property type="entry name" value="Glyco_trans_4-like_N"/>
</dbReference>
<proteinExistence type="predicted"/>
<dbReference type="EMBL" id="CP000555">
    <property type="protein sequence ID" value="ABM94415.1"/>
    <property type="molecule type" value="Genomic_DNA"/>
</dbReference>
<sequence>MKLMIVTDAWEPQVNGVVRTLKMTRRELQKLGHEVELLSPQGFRSVPCPSYPEIELALATRSGVARRIDAFAPDCLHIATEGPLGWLARSVARSRGWPFTTAYHSRFPEYVHARTRLPTAWSYALLRRFHNAGLGTLTPTPAIVDDLRARGFRHARWWSRGVDLGLFSAEGARLPRAEHPVFLYVGRVAVEKQVDAFLKLDLPGEKWIAGEGPSRARLEARYPGVRWFGVLDGPALATLYRSADVMVFPSVTDTFGLVMAEAMACGTPVAAFPVPGPIDVVGRSGGGVLHTDLREACLRALQLPRDAVRRHGEQYSWARATQQFLAALRPIDGHRASEETLSAAERSPNVGARDPA</sequence>
<evidence type="ECO:0000313" key="2">
    <source>
        <dbReference type="EMBL" id="ABM94415.1"/>
    </source>
</evidence>
<dbReference type="KEGG" id="mpt:Mpe_A1453"/>
<evidence type="ECO:0000259" key="1">
    <source>
        <dbReference type="Pfam" id="PF13439"/>
    </source>
</evidence>
<protein>
    <recommendedName>
        <fullName evidence="1">Glycosyltransferase subfamily 4-like N-terminal domain-containing protein</fullName>
    </recommendedName>
</protein>
<dbReference type="Gene3D" id="3.40.50.2000">
    <property type="entry name" value="Glycogen Phosphorylase B"/>
    <property type="match status" value="2"/>
</dbReference>
<gene>
    <name evidence="2" type="ordered locus">Mpe_A1453</name>
</gene>
<dbReference type="Proteomes" id="UP000000366">
    <property type="component" value="Chromosome"/>
</dbReference>
<dbReference type="InterPro" id="IPR050194">
    <property type="entry name" value="Glycosyltransferase_grp1"/>
</dbReference>
<dbReference type="CAZy" id="GT4">
    <property type="family name" value="Glycosyltransferase Family 4"/>
</dbReference>
<keyword evidence="3" id="KW-1185">Reference proteome</keyword>
<dbReference type="HOGENOM" id="CLU_009583_2_0_4"/>
<dbReference type="PANTHER" id="PTHR45947:SF3">
    <property type="entry name" value="SULFOQUINOVOSYL TRANSFERASE SQD2"/>
    <property type="match status" value="1"/>
</dbReference>
<organism evidence="2 3">
    <name type="scientific">Methylibium petroleiphilum (strain ATCC BAA-1232 / LMG 22953 / PM1)</name>
    <dbReference type="NCBI Taxonomy" id="420662"/>
    <lineage>
        <taxon>Bacteria</taxon>
        <taxon>Pseudomonadati</taxon>
        <taxon>Pseudomonadota</taxon>
        <taxon>Betaproteobacteria</taxon>
        <taxon>Burkholderiales</taxon>
        <taxon>Sphaerotilaceae</taxon>
        <taxon>Methylibium</taxon>
    </lineage>
</organism>
<dbReference type="eggNOG" id="COG0438">
    <property type="taxonomic scope" value="Bacteria"/>
</dbReference>
<dbReference type="Pfam" id="PF13692">
    <property type="entry name" value="Glyco_trans_1_4"/>
    <property type="match status" value="1"/>
</dbReference>
<name>A2SFS6_METPP</name>
<evidence type="ECO:0000313" key="3">
    <source>
        <dbReference type="Proteomes" id="UP000000366"/>
    </source>
</evidence>
<dbReference type="SUPFAM" id="SSF53756">
    <property type="entry name" value="UDP-Glycosyltransferase/glycogen phosphorylase"/>
    <property type="match status" value="1"/>
</dbReference>
<dbReference type="STRING" id="420662.Mpe_A1453"/>
<feature type="domain" description="Glycosyltransferase subfamily 4-like N-terminal" evidence="1">
    <location>
        <begin position="14"/>
        <end position="164"/>
    </location>
</feature>
<dbReference type="RefSeq" id="WP_011829052.1">
    <property type="nucleotide sequence ID" value="NC_008825.1"/>
</dbReference>
<accession>A2SFS6</accession>
<dbReference type="GO" id="GO:0016757">
    <property type="term" value="F:glycosyltransferase activity"/>
    <property type="evidence" value="ECO:0007669"/>
    <property type="project" value="UniProtKB-ARBA"/>
</dbReference>
<dbReference type="AlphaFoldDB" id="A2SFS6"/>
<reference evidence="2 3" key="1">
    <citation type="journal article" date="2007" name="J. Bacteriol.">
        <title>Whole-genome analysis of the methyl tert-butyl ether-degrading beta-proteobacterium Methylibium petroleiphilum PM1.</title>
        <authorList>
            <person name="Kane S.R."/>
            <person name="Chakicherla A.Y."/>
            <person name="Chain P.S.G."/>
            <person name="Schmidt R."/>
            <person name="Shin M.W."/>
            <person name="Legler T.C."/>
            <person name="Scow K.M."/>
            <person name="Larimer F.W."/>
            <person name="Lucas S.M."/>
            <person name="Richardson P.M."/>
            <person name="Hristova K.R."/>
        </authorList>
    </citation>
    <scope>NUCLEOTIDE SEQUENCE [LARGE SCALE GENOMIC DNA]</scope>
    <source>
        <strain evidence="3">ATCC BAA-1232 / LMG 22953 / PM1</strain>
    </source>
</reference>